<dbReference type="EMBL" id="CP040089">
    <property type="protein sequence ID" value="QGA81027.1"/>
    <property type="molecule type" value="Genomic_DNA"/>
</dbReference>
<proteinExistence type="predicted"/>
<gene>
    <name evidence="2" type="ORF">LC1Nh_1161</name>
</gene>
<dbReference type="KEGG" id="ncon:LC1Nh_1161"/>
<dbReference type="AlphaFoldDB" id="A0A5Q0UHC4"/>
<accession>A0A5Q0UHC4</accession>
<keyword evidence="1" id="KW-0812">Transmembrane</keyword>
<dbReference type="RefSeq" id="WP_153550775.1">
    <property type="nucleotide sequence ID" value="NZ_CP040089.1"/>
</dbReference>
<evidence type="ECO:0000256" key="1">
    <source>
        <dbReference type="SAM" id="Phobius"/>
    </source>
</evidence>
<dbReference type="GeneID" id="42365559"/>
<evidence type="ECO:0000313" key="2">
    <source>
        <dbReference type="EMBL" id="QGA81027.1"/>
    </source>
</evidence>
<evidence type="ECO:0000313" key="3">
    <source>
        <dbReference type="Proteomes" id="UP000377803"/>
    </source>
</evidence>
<protein>
    <submittedName>
        <fullName evidence="2">Uncharacterized protein</fullName>
    </submittedName>
</protein>
<organism evidence="2 3">
    <name type="scientific">Candidatus Nanohalobium constans</name>
    <dbReference type="NCBI Taxonomy" id="2565781"/>
    <lineage>
        <taxon>Archaea</taxon>
        <taxon>Candidatus Nanohalarchaeota</taxon>
        <taxon>Candidatus Nanohalobia</taxon>
        <taxon>Candidatus Nanohalobiales</taxon>
        <taxon>Candidatus Nanohalobiaceae</taxon>
        <taxon>Candidatus Nanohalobium</taxon>
    </lineage>
</organism>
<feature type="transmembrane region" description="Helical" evidence="1">
    <location>
        <begin position="57"/>
        <end position="72"/>
    </location>
</feature>
<dbReference type="Proteomes" id="UP000377803">
    <property type="component" value="Chromosome"/>
</dbReference>
<feature type="transmembrane region" description="Helical" evidence="1">
    <location>
        <begin position="18"/>
        <end position="37"/>
    </location>
</feature>
<keyword evidence="1" id="KW-1133">Transmembrane helix</keyword>
<sequence length="99" mass="11316">MVLQTVTPVIREIVSHSWVFASIITKYYLAGVLLFLYTEGKFSRDQIKGKILEDSRVVVSSFVIIGTVLYTADLQPEPFLKLFSQAIALGYLGYLFWEY</sequence>
<reference evidence="3" key="1">
    <citation type="submission" date="2019-05" db="EMBL/GenBank/DDBJ databases">
        <title>Candidatus Nanohalobium constans, a novel model system to study the DPANN nano-sized archaea: genomic and physiological characterization of a nanoarchaeon co-cultured with its chitinotrophic host.</title>
        <authorList>
            <person name="La Cono V."/>
            <person name="Arcadi E."/>
            <person name="Crisafi F."/>
            <person name="Denaro R."/>
            <person name="La Spada G."/>
            <person name="Messina E."/>
            <person name="Smedile F."/>
            <person name="Toshchakov S.V."/>
            <person name="Shevchenko M.A."/>
            <person name="Golyshin P.N."/>
            <person name="Golyshina O.V."/>
            <person name="Ferrer M."/>
            <person name="Rohde M."/>
            <person name="Mushegian A."/>
            <person name="Sorokin D.Y."/>
            <person name="Giuliano L."/>
            <person name="Yakimov M.M."/>
        </authorList>
    </citation>
    <scope>NUCLEOTIDE SEQUENCE [LARGE SCALE GENOMIC DNA]</scope>
    <source>
        <strain evidence="3">LC1Nh</strain>
    </source>
</reference>
<name>A0A5Q0UHC4_9ARCH</name>
<keyword evidence="1" id="KW-0472">Membrane</keyword>
<keyword evidence="3" id="KW-1185">Reference proteome</keyword>